<evidence type="ECO:0000256" key="1">
    <source>
        <dbReference type="SAM" id="MobiDB-lite"/>
    </source>
</evidence>
<name>A0ABU8F1C8_9BACI</name>
<dbReference type="EMBL" id="JBAWSY010000002">
    <property type="protein sequence ID" value="MEI4768826.1"/>
    <property type="molecule type" value="Genomic_DNA"/>
</dbReference>
<gene>
    <name evidence="3" type="ORF">WAX74_04035</name>
</gene>
<sequence>MRKGFRLATIIVLIISVLTLTTNQTSAATKVMWGKTELKIGQLGKVTILSNTSLWKLESDGSLSKIRDLKKGEEYRVYSYKSIHSGLYGVGAGAFVQKNVSIKYETPSKAKLRLLNGSKPEIIVTPVDPNPGETNPVEPPEPVEVISVE</sequence>
<reference evidence="3 4" key="1">
    <citation type="submission" date="2024-01" db="EMBL/GenBank/DDBJ databases">
        <title>Seven novel Bacillus-like species.</title>
        <authorList>
            <person name="Liu G."/>
        </authorList>
    </citation>
    <scope>NUCLEOTIDE SEQUENCE [LARGE SCALE GENOMIC DNA]</scope>
    <source>
        <strain evidence="3 4">FJAT-51614</strain>
    </source>
</reference>
<comment type="caution">
    <text evidence="3">The sequence shown here is derived from an EMBL/GenBank/DDBJ whole genome shotgun (WGS) entry which is preliminary data.</text>
</comment>
<accession>A0ABU8F1C8</accession>
<dbReference type="RefSeq" id="WP_336496379.1">
    <property type="nucleotide sequence ID" value="NZ_JBAWSY010000002.1"/>
</dbReference>
<evidence type="ECO:0000313" key="3">
    <source>
        <dbReference type="EMBL" id="MEI4768826.1"/>
    </source>
</evidence>
<feature type="region of interest" description="Disordered" evidence="1">
    <location>
        <begin position="126"/>
        <end position="149"/>
    </location>
</feature>
<organism evidence="3 4">
    <name type="scientific">Psychrobacillus mangrovi</name>
    <dbReference type="NCBI Taxonomy" id="3117745"/>
    <lineage>
        <taxon>Bacteria</taxon>
        <taxon>Bacillati</taxon>
        <taxon>Bacillota</taxon>
        <taxon>Bacilli</taxon>
        <taxon>Bacillales</taxon>
        <taxon>Bacillaceae</taxon>
        <taxon>Psychrobacillus</taxon>
    </lineage>
</organism>
<dbReference type="Proteomes" id="UP001364890">
    <property type="component" value="Unassembled WGS sequence"/>
</dbReference>
<keyword evidence="2" id="KW-0732">Signal</keyword>
<evidence type="ECO:0000256" key="2">
    <source>
        <dbReference type="SAM" id="SignalP"/>
    </source>
</evidence>
<protein>
    <submittedName>
        <fullName evidence="3">Uncharacterized protein</fullName>
    </submittedName>
</protein>
<feature type="chain" id="PRO_5046237737" evidence="2">
    <location>
        <begin position="28"/>
        <end position="149"/>
    </location>
</feature>
<keyword evidence="4" id="KW-1185">Reference proteome</keyword>
<feature type="signal peptide" evidence="2">
    <location>
        <begin position="1"/>
        <end position="27"/>
    </location>
</feature>
<evidence type="ECO:0000313" key="4">
    <source>
        <dbReference type="Proteomes" id="UP001364890"/>
    </source>
</evidence>
<proteinExistence type="predicted"/>